<protein>
    <submittedName>
        <fullName evidence="2">Uncharacterized protein</fullName>
    </submittedName>
</protein>
<proteinExistence type="predicted"/>
<dbReference type="Proteomes" id="UP000735302">
    <property type="component" value="Unassembled WGS sequence"/>
</dbReference>
<accession>A0AAV4A0Y3</accession>
<dbReference type="EMBL" id="BLXT01003068">
    <property type="protein sequence ID" value="GFO00298.1"/>
    <property type="molecule type" value="Genomic_DNA"/>
</dbReference>
<evidence type="ECO:0000256" key="1">
    <source>
        <dbReference type="SAM" id="MobiDB-lite"/>
    </source>
</evidence>
<dbReference type="AlphaFoldDB" id="A0AAV4A0Y3"/>
<feature type="region of interest" description="Disordered" evidence="1">
    <location>
        <begin position="78"/>
        <end position="116"/>
    </location>
</feature>
<feature type="compositionally biased region" description="Acidic residues" evidence="1">
    <location>
        <begin position="96"/>
        <end position="116"/>
    </location>
</feature>
<reference evidence="2 3" key="1">
    <citation type="journal article" date="2021" name="Elife">
        <title>Chloroplast acquisition without the gene transfer in kleptoplastic sea slugs, Plakobranchus ocellatus.</title>
        <authorList>
            <person name="Maeda T."/>
            <person name="Takahashi S."/>
            <person name="Yoshida T."/>
            <person name="Shimamura S."/>
            <person name="Takaki Y."/>
            <person name="Nagai Y."/>
            <person name="Toyoda A."/>
            <person name="Suzuki Y."/>
            <person name="Arimoto A."/>
            <person name="Ishii H."/>
            <person name="Satoh N."/>
            <person name="Nishiyama T."/>
            <person name="Hasebe M."/>
            <person name="Maruyama T."/>
            <person name="Minagawa J."/>
            <person name="Obokata J."/>
            <person name="Shigenobu S."/>
        </authorList>
    </citation>
    <scope>NUCLEOTIDE SEQUENCE [LARGE SCALE GENOMIC DNA]</scope>
</reference>
<organism evidence="2 3">
    <name type="scientific">Plakobranchus ocellatus</name>
    <dbReference type="NCBI Taxonomy" id="259542"/>
    <lineage>
        <taxon>Eukaryota</taxon>
        <taxon>Metazoa</taxon>
        <taxon>Spiralia</taxon>
        <taxon>Lophotrochozoa</taxon>
        <taxon>Mollusca</taxon>
        <taxon>Gastropoda</taxon>
        <taxon>Heterobranchia</taxon>
        <taxon>Euthyneura</taxon>
        <taxon>Panpulmonata</taxon>
        <taxon>Sacoglossa</taxon>
        <taxon>Placobranchoidea</taxon>
        <taxon>Plakobranchidae</taxon>
        <taxon>Plakobranchus</taxon>
    </lineage>
</organism>
<comment type="caution">
    <text evidence="2">The sequence shown here is derived from an EMBL/GenBank/DDBJ whole genome shotgun (WGS) entry which is preliminary data.</text>
</comment>
<evidence type="ECO:0000313" key="2">
    <source>
        <dbReference type="EMBL" id="GFO00298.1"/>
    </source>
</evidence>
<evidence type="ECO:0000313" key="3">
    <source>
        <dbReference type="Proteomes" id="UP000735302"/>
    </source>
</evidence>
<keyword evidence="3" id="KW-1185">Reference proteome</keyword>
<gene>
    <name evidence="2" type="ORF">PoB_002680300</name>
</gene>
<name>A0AAV4A0Y3_9GAST</name>
<sequence>MLVHVWFPGLVFDPQAYKTKEKQSNLQETCNKFFRIGSVAHVLQSLRLETERFLKTLTLPGLETTHKFSPVGNVNVCGRLDPDGKRPSSATTDTTYIDDDIGDDDDDDDDDEMMMR</sequence>